<evidence type="ECO:0000313" key="2">
    <source>
        <dbReference type="EMBL" id="KAF5342461.1"/>
    </source>
</evidence>
<name>A0A8H5FMS0_9AGAR</name>
<accession>A0A8H5FMS0</accession>
<sequence length="117" mass="12619">MRFSATLISIVALCFTALVSAAPIPAPEHVQVETGVVAREANPDPRDLQALEGWLKPTVIHTNTDLGVHLPTIDRPIGVTPPHLITYHPTDPRVRQPFAISSRGLFENGSNSLTIPA</sequence>
<proteinExistence type="predicted"/>
<dbReference type="EMBL" id="JAACJK010000001">
    <property type="protein sequence ID" value="KAF5342461.1"/>
    <property type="molecule type" value="Genomic_DNA"/>
</dbReference>
<evidence type="ECO:0000313" key="3">
    <source>
        <dbReference type="Proteomes" id="UP000541558"/>
    </source>
</evidence>
<dbReference type="AlphaFoldDB" id="A0A8H5FMS0"/>
<keyword evidence="1" id="KW-0732">Signal</keyword>
<gene>
    <name evidence="2" type="ORF">D9611_001889</name>
</gene>
<dbReference type="Proteomes" id="UP000541558">
    <property type="component" value="Unassembled WGS sequence"/>
</dbReference>
<dbReference type="OrthoDB" id="10290531at2759"/>
<keyword evidence="3" id="KW-1185">Reference proteome</keyword>
<comment type="caution">
    <text evidence="2">The sequence shown here is derived from an EMBL/GenBank/DDBJ whole genome shotgun (WGS) entry which is preliminary data.</text>
</comment>
<feature type="chain" id="PRO_5034039390" evidence="1">
    <location>
        <begin position="22"/>
        <end position="117"/>
    </location>
</feature>
<protein>
    <submittedName>
        <fullName evidence="2">Uncharacterized protein</fullName>
    </submittedName>
</protein>
<organism evidence="2 3">
    <name type="scientific">Ephemerocybe angulata</name>
    <dbReference type="NCBI Taxonomy" id="980116"/>
    <lineage>
        <taxon>Eukaryota</taxon>
        <taxon>Fungi</taxon>
        <taxon>Dikarya</taxon>
        <taxon>Basidiomycota</taxon>
        <taxon>Agaricomycotina</taxon>
        <taxon>Agaricomycetes</taxon>
        <taxon>Agaricomycetidae</taxon>
        <taxon>Agaricales</taxon>
        <taxon>Agaricineae</taxon>
        <taxon>Psathyrellaceae</taxon>
        <taxon>Ephemerocybe</taxon>
    </lineage>
</organism>
<feature type="signal peptide" evidence="1">
    <location>
        <begin position="1"/>
        <end position="21"/>
    </location>
</feature>
<evidence type="ECO:0000256" key="1">
    <source>
        <dbReference type="SAM" id="SignalP"/>
    </source>
</evidence>
<reference evidence="2 3" key="1">
    <citation type="journal article" date="2020" name="ISME J.">
        <title>Uncovering the hidden diversity of litter-decomposition mechanisms in mushroom-forming fungi.</title>
        <authorList>
            <person name="Floudas D."/>
            <person name="Bentzer J."/>
            <person name="Ahren D."/>
            <person name="Johansson T."/>
            <person name="Persson P."/>
            <person name="Tunlid A."/>
        </authorList>
    </citation>
    <scope>NUCLEOTIDE SEQUENCE [LARGE SCALE GENOMIC DNA]</scope>
    <source>
        <strain evidence="2 3">CBS 175.51</strain>
    </source>
</reference>